<dbReference type="NCBIfam" id="TIGR01245">
    <property type="entry name" value="trpD"/>
    <property type="match status" value="1"/>
</dbReference>
<dbReference type="Proteomes" id="UP000745859">
    <property type="component" value="Unassembled WGS sequence"/>
</dbReference>
<keyword evidence="3" id="KW-0479">Metal-binding</keyword>
<feature type="binding site" evidence="3">
    <location>
        <position position="91"/>
    </location>
    <ligand>
        <name>Mg(2+)</name>
        <dbReference type="ChEBI" id="CHEBI:18420"/>
        <label>1</label>
    </ligand>
</feature>
<protein>
    <recommendedName>
        <fullName evidence="3">Anthranilate phosphoribosyltransferase</fullName>
        <ecNumber evidence="3">2.4.2.18</ecNumber>
    </recommendedName>
</protein>
<feature type="binding site" evidence="3">
    <location>
        <position position="224"/>
    </location>
    <ligand>
        <name>Mg(2+)</name>
        <dbReference type="ChEBI" id="CHEBI:18420"/>
        <label>2</label>
    </ligand>
</feature>
<evidence type="ECO:0000256" key="2">
    <source>
        <dbReference type="ARBA" id="ARBA00022679"/>
    </source>
</evidence>
<feature type="domain" description="Glycosyl transferase family 3" evidence="4">
    <location>
        <begin position="73"/>
        <end position="319"/>
    </location>
</feature>
<feature type="domain" description="Glycosyl transferase family 3 N-terminal" evidence="5">
    <location>
        <begin position="2"/>
        <end position="64"/>
    </location>
</feature>
<keyword evidence="1 3" id="KW-0328">Glycosyltransferase</keyword>
<feature type="binding site" evidence="3">
    <location>
        <begin position="82"/>
        <end position="83"/>
    </location>
    <ligand>
        <name>5-phospho-alpha-D-ribose 1-diphosphate</name>
        <dbReference type="ChEBI" id="CHEBI:58017"/>
    </ligand>
</feature>
<keyword evidence="3" id="KW-0460">Magnesium</keyword>
<keyword evidence="3" id="KW-0028">Amino-acid biosynthesis</keyword>
<dbReference type="EMBL" id="JAASQL010000001">
    <property type="protein sequence ID" value="NIJ44206.1"/>
    <property type="molecule type" value="Genomic_DNA"/>
</dbReference>
<feature type="binding site" evidence="3">
    <location>
        <position position="87"/>
    </location>
    <ligand>
        <name>5-phospho-alpha-D-ribose 1-diphosphate</name>
        <dbReference type="ChEBI" id="CHEBI:58017"/>
    </ligand>
</feature>
<dbReference type="Pfam" id="PF02885">
    <property type="entry name" value="Glycos_trans_3N"/>
    <property type="match status" value="1"/>
</dbReference>
<comment type="cofactor">
    <cofactor evidence="3">
        <name>Mg(2+)</name>
        <dbReference type="ChEBI" id="CHEBI:18420"/>
    </cofactor>
    <text evidence="3">Binds 2 magnesium ions per monomer.</text>
</comment>
<dbReference type="InterPro" id="IPR017459">
    <property type="entry name" value="Glycosyl_Trfase_fam3_N_dom"/>
</dbReference>
<feature type="binding site" evidence="3">
    <location>
        <position position="79"/>
    </location>
    <ligand>
        <name>5-phospho-alpha-D-ribose 1-diphosphate</name>
        <dbReference type="ChEBI" id="CHEBI:58017"/>
    </ligand>
</feature>
<proteinExistence type="inferred from homology"/>
<feature type="binding site" evidence="3">
    <location>
        <position position="110"/>
    </location>
    <ligand>
        <name>anthranilate</name>
        <dbReference type="ChEBI" id="CHEBI:16567"/>
        <label>1</label>
    </ligand>
</feature>
<dbReference type="HAMAP" id="MF_00211">
    <property type="entry name" value="TrpD"/>
    <property type="match status" value="1"/>
</dbReference>
<feature type="binding site" evidence="3">
    <location>
        <position position="223"/>
    </location>
    <ligand>
        <name>Mg(2+)</name>
        <dbReference type="ChEBI" id="CHEBI:18420"/>
        <label>2</label>
    </ligand>
</feature>
<comment type="similarity">
    <text evidence="3">Belongs to the anthranilate phosphoribosyltransferase family.</text>
</comment>
<keyword evidence="3" id="KW-0057">Aromatic amino acid biosynthesis</keyword>
<sequence length="329" mass="36191">MKKILARLFEFEKLNQQEAKDILIRIANKEFNNSQIASFLTVFLMRPITVDELTGFREALLELALKVDLSEFNTIDLCGTGGDGKNTFNISTLTSFIVAGTGNKVAKHGNYGVSSASGSSNMLEHLGYQFTNNESVLKNQLDKANICFLHAPLFHPAMAAVGPVRKEMGVKTFFNILGPLVNPSMPQNQLVGVFNLQVGRLYKNILSKTSENFAVVHALDGYDEISLTGPFKIYTKENEEILKPADFHLEQIQQSDIYGGNSVPEAAEIFINILDGKGTEAQNNVVLTNTAFALRTFDPAKSFKEAFAQAQDSLMGGKAKESLKTLIEL</sequence>
<keyword evidence="3" id="KW-0822">Tryptophan biosynthesis</keyword>
<comment type="pathway">
    <text evidence="3">Amino-acid biosynthesis; L-tryptophan biosynthesis; L-tryptophan from chorismate: step 2/5.</text>
</comment>
<accession>A0ABX0UAM3</accession>
<dbReference type="PANTHER" id="PTHR43285:SF2">
    <property type="entry name" value="ANTHRANILATE PHOSPHORIBOSYLTRANSFERASE"/>
    <property type="match status" value="1"/>
</dbReference>
<keyword evidence="2 3" id="KW-0808">Transferase</keyword>
<comment type="caution">
    <text evidence="3">Lacks conserved residue(s) required for the propagation of feature annotation.</text>
</comment>
<gene>
    <name evidence="3" type="primary">trpD</name>
    <name evidence="6" type="ORF">FHR24_000645</name>
</gene>
<comment type="catalytic activity">
    <reaction evidence="3">
        <text>N-(5-phospho-beta-D-ribosyl)anthranilate + diphosphate = 5-phospho-alpha-D-ribose 1-diphosphate + anthranilate</text>
        <dbReference type="Rhea" id="RHEA:11768"/>
        <dbReference type="ChEBI" id="CHEBI:16567"/>
        <dbReference type="ChEBI" id="CHEBI:18277"/>
        <dbReference type="ChEBI" id="CHEBI:33019"/>
        <dbReference type="ChEBI" id="CHEBI:58017"/>
        <dbReference type="EC" id="2.4.2.18"/>
    </reaction>
</comment>
<dbReference type="InterPro" id="IPR005940">
    <property type="entry name" value="Anthranilate_Pribosyl_Tfrase"/>
</dbReference>
<evidence type="ECO:0000313" key="7">
    <source>
        <dbReference type="Proteomes" id="UP000745859"/>
    </source>
</evidence>
<dbReference type="Pfam" id="PF00591">
    <property type="entry name" value="Glycos_transf_3"/>
    <property type="match status" value="1"/>
</dbReference>
<dbReference type="SUPFAM" id="SSF52418">
    <property type="entry name" value="Nucleoside phosphorylase/phosphoribosyltransferase catalytic domain"/>
    <property type="match status" value="1"/>
</dbReference>
<feature type="binding site" evidence="3">
    <location>
        <position position="224"/>
    </location>
    <ligand>
        <name>Mg(2+)</name>
        <dbReference type="ChEBI" id="CHEBI:18420"/>
        <label>1</label>
    </ligand>
</feature>
<dbReference type="PANTHER" id="PTHR43285">
    <property type="entry name" value="ANTHRANILATE PHOSPHORIBOSYLTRANSFERASE"/>
    <property type="match status" value="1"/>
</dbReference>
<evidence type="ECO:0000259" key="5">
    <source>
        <dbReference type="Pfam" id="PF02885"/>
    </source>
</evidence>
<evidence type="ECO:0000313" key="6">
    <source>
        <dbReference type="EMBL" id="NIJ44206.1"/>
    </source>
</evidence>
<feature type="binding site" evidence="3">
    <location>
        <position position="79"/>
    </location>
    <ligand>
        <name>anthranilate</name>
        <dbReference type="ChEBI" id="CHEBI:16567"/>
        <label>1</label>
    </ligand>
</feature>
<comment type="caution">
    <text evidence="6">The sequence shown here is derived from an EMBL/GenBank/DDBJ whole genome shotgun (WGS) entry which is preliminary data.</text>
</comment>
<dbReference type="InterPro" id="IPR035902">
    <property type="entry name" value="Nuc_phospho_transferase"/>
</dbReference>
<reference evidence="6 7" key="1">
    <citation type="submission" date="2020-03" db="EMBL/GenBank/DDBJ databases">
        <title>Genomic Encyclopedia of Type Strains, Phase IV (KMG-IV): sequencing the most valuable type-strain genomes for metagenomic binning, comparative biology and taxonomic classification.</title>
        <authorList>
            <person name="Goeker M."/>
        </authorList>
    </citation>
    <scope>NUCLEOTIDE SEQUENCE [LARGE SCALE GENOMIC DNA]</scope>
    <source>
        <strain evidence="6 7">DSM 101599</strain>
    </source>
</reference>
<dbReference type="InterPro" id="IPR036320">
    <property type="entry name" value="Glycosyl_Trfase_fam3_N_dom_sf"/>
</dbReference>
<feature type="binding site" evidence="3">
    <location>
        <position position="165"/>
    </location>
    <ligand>
        <name>anthranilate</name>
        <dbReference type="ChEBI" id="CHEBI:16567"/>
        <label>2</label>
    </ligand>
</feature>
<evidence type="ECO:0000256" key="1">
    <source>
        <dbReference type="ARBA" id="ARBA00022676"/>
    </source>
</evidence>
<comment type="function">
    <text evidence="3">Catalyzes the transfer of the phosphoribosyl group of 5-phosphorylribose-1-pyrophosphate (PRPP) to anthranilate to yield N-(5'-phosphoribosyl)-anthranilate (PRA).</text>
</comment>
<dbReference type="InterPro" id="IPR000312">
    <property type="entry name" value="Glycosyl_Trfase_fam3"/>
</dbReference>
<name>A0ABX0UAM3_9FLAO</name>
<dbReference type="Gene3D" id="1.20.970.10">
    <property type="entry name" value="Transferase, Pyrimidine Nucleoside Phosphorylase, Chain C"/>
    <property type="match status" value="1"/>
</dbReference>
<feature type="binding site" evidence="3">
    <location>
        <begin position="89"/>
        <end position="92"/>
    </location>
    <ligand>
        <name>5-phospho-alpha-D-ribose 1-diphosphate</name>
        <dbReference type="ChEBI" id="CHEBI:58017"/>
    </ligand>
</feature>
<keyword evidence="7" id="KW-1185">Reference proteome</keyword>
<dbReference type="SUPFAM" id="SSF47648">
    <property type="entry name" value="Nucleoside phosphorylase/phosphoribosyltransferase N-terminal domain"/>
    <property type="match status" value="1"/>
</dbReference>
<dbReference type="Gene3D" id="3.40.1030.10">
    <property type="entry name" value="Nucleoside phosphorylase/phosphoribosyltransferase catalytic domain"/>
    <property type="match status" value="1"/>
</dbReference>
<dbReference type="EC" id="2.4.2.18" evidence="3"/>
<organism evidence="6 7">
    <name type="scientific">Wenyingzhuangia heitensis</name>
    <dbReference type="NCBI Taxonomy" id="1487859"/>
    <lineage>
        <taxon>Bacteria</taxon>
        <taxon>Pseudomonadati</taxon>
        <taxon>Bacteroidota</taxon>
        <taxon>Flavobacteriia</taxon>
        <taxon>Flavobacteriales</taxon>
        <taxon>Flavobacteriaceae</taxon>
        <taxon>Wenyingzhuangia</taxon>
    </lineage>
</organism>
<evidence type="ECO:0000256" key="3">
    <source>
        <dbReference type="HAMAP-Rule" id="MF_00211"/>
    </source>
</evidence>
<feature type="binding site" evidence="3">
    <location>
        <begin position="107"/>
        <end position="115"/>
    </location>
    <ligand>
        <name>5-phospho-alpha-D-ribose 1-diphosphate</name>
        <dbReference type="ChEBI" id="CHEBI:58017"/>
    </ligand>
</feature>
<comment type="subunit">
    <text evidence="3">Homodimer.</text>
</comment>
<dbReference type="GO" id="GO:0004048">
    <property type="term" value="F:anthranilate phosphoribosyltransferase activity"/>
    <property type="evidence" value="ECO:0007669"/>
    <property type="project" value="UniProtKB-EC"/>
</dbReference>
<feature type="binding site" evidence="3">
    <location>
        <position position="119"/>
    </location>
    <ligand>
        <name>5-phospho-alpha-D-ribose 1-diphosphate</name>
        <dbReference type="ChEBI" id="CHEBI:58017"/>
    </ligand>
</feature>
<dbReference type="RefSeq" id="WP_167183787.1">
    <property type="nucleotide sequence ID" value="NZ_JAASQL010000001.1"/>
</dbReference>
<evidence type="ECO:0000259" key="4">
    <source>
        <dbReference type="Pfam" id="PF00591"/>
    </source>
</evidence>